<dbReference type="GO" id="GO:0031201">
    <property type="term" value="C:SNARE complex"/>
    <property type="evidence" value="ECO:0007669"/>
    <property type="project" value="TreeGrafter"/>
</dbReference>
<protein>
    <submittedName>
        <fullName evidence="5">Uncharacterized protein</fullName>
    </submittedName>
</protein>
<reference evidence="5" key="1">
    <citation type="submission" date="2021-01" db="EMBL/GenBank/DDBJ databases">
        <authorList>
            <person name="Corre E."/>
            <person name="Pelletier E."/>
            <person name="Niang G."/>
            <person name="Scheremetjew M."/>
            <person name="Finn R."/>
            <person name="Kale V."/>
            <person name="Holt S."/>
            <person name="Cochrane G."/>
            <person name="Meng A."/>
            <person name="Brown T."/>
            <person name="Cohen L."/>
        </authorList>
    </citation>
    <scope>NUCLEOTIDE SEQUENCE</scope>
    <source>
        <strain evidence="5">CCMP1243</strain>
    </source>
</reference>
<keyword evidence="4" id="KW-0175">Coiled coil</keyword>
<gene>
    <name evidence="5" type="ORF">RMAR1173_LOCUS17</name>
</gene>
<dbReference type="GO" id="GO:0006886">
    <property type="term" value="P:intracellular protein transport"/>
    <property type="evidence" value="ECO:0007669"/>
    <property type="project" value="InterPro"/>
</dbReference>
<dbReference type="SUPFAM" id="SSF48452">
    <property type="entry name" value="TPR-like"/>
    <property type="match status" value="1"/>
</dbReference>
<dbReference type="AlphaFoldDB" id="A0A7S2R3C7"/>
<dbReference type="GO" id="GO:0035494">
    <property type="term" value="P:SNARE complex disassembly"/>
    <property type="evidence" value="ECO:0007669"/>
    <property type="project" value="TreeGrafter"/>
</dbReference>
<organism evidence="5">
    <name type="scientific">Rhizochromulina marina</name>
    <dbReference type="NCBI Taxonomy" id="1034831"/>
    <lineage>
        <taxon>Eukaryota</taxon>
        <taxon>Sar</taxon>
        <taxon>Stramenopiles</taxon>
        <taxon>Ochrophyta</taxon>
        <taxon>Dictyochophyceae</taxon>
        <taxon>Rhizochromulinales</taxon>
        <taxon>Rhizochromulina</taxon>
    </lineage>
</organism>
<evidence type="ECO:0000256" key="4">
    <source>
        <dbReference type="SAM" id="Coils"/>
    </source>
</evidence>
<proteinExistence type="inferred from homology"/>
<name>A0A7S2R3C7_9STRA</name>
<evidence type="ECO:0000313" key="5">
    <source>
        <dbReference type="EMBL" id="CAD9659529.1"/>
    </source>
</evidence>
<dbReference type="PANTHER" id="PTHR13768:SF8">
    <property type="entry name" value="ALPHA-SOLUBLE NSF ATTACHMENT PROTEIN"/>
    <property type="match status" value="1"/>
</dbReference>
<accession>A0A7S2R3C7</accession>
<feature type="coiled-coil region" evidence="4">
    <location>
        <begin position="214"/>
        <end position="248"/>
    </location>
</feature>
<dbReference type="PRINTS" id="PR00448">
    <property type="entry name" value="NSFATTACHMNT"/>
</dbReference>
<keyword evidence="3" id="KW-0653">Protein transport</keyword>
<dbReference type="GO" id="GO:0019905">
    <property type="term" value="F:syntaxin binding"/>
    <property type="evidence" value="ECO:0007669"/>
    <property type="project" value="TreeGrafter"/>
</dbReference>
<keyword evidence="2" id="KW-0813">Transport</keyword>
<dbReference type="GO" id="GO:0005483">
    <property type="term" value="F:soluble NSF attachment protein activity"/>
    <property type="evidence" value="ECO:0007669"/>
    <property type="project" value="TreeGrafter"/>
</dbReference>
<dbReference type="Pfam" id="PF14938">
    <property type="entry name" value="SNAP"/>
    <property type="match status" value="1"/>
</dbReference>
<evidence type="ECO:0000256" key="3">
    <source>
        <dbReference type="ARBA" id="ARBA00022927"/>
    </source>
</evidence>
<evidence type="ECO:0000256" key="1">
    <source>
        <dbReference type="ARBA" id="ARBA00010050"/>
    </source>
</evidence>
<sequence>MASIGCVHEAAVWSVKAGDMMRRIDPATAVERYLNAVSLYCELGRFYTAANIERDVAEMVLEDGNVEEAQQHFRQASDYYNGDNVIDQAQLCLLQVGMLAASQGNFDLATETFEQVARNDVEHNLRRGNVPDILLRAGLCQLAAGGPIRKGLKSHKVLRFYLKKWPTIDYTFAYSREKLFLTNLLAIIPELDLAAFADHIYNFDNVAGLDEWCLRMLNRVKEDIEEEIDRIEKARIKEELKAKRLQDQLAGLARPD</sequence>
<dbReference type="EMBL" id="HBHJ01000020">
    <property type="protein sequence ID" value="CAD9659529.1"/>
    <property type="molecule type" value="Transcribed_RNA"/>
</dbReference>
<dbReference type="Gene3D" id="1.25.40.10">
    <property type="entry name" value="Tetratricopeptide repeat domain"/>
    <property type="match status" value="1"/>
</dbReference>
<dbReference type="InterPro" id="IPR000744">
    <property type="entry name" value="NSF_attach"/>
</dbReference>
<dbReference type="PANTHER" id="PTHR13768">
    <property type="entry name" value="SOLUBLE NSF ATTACHMENT PROTEIN SNAP"/>
    <property type="match status" value="1"/>
</dbReference>
<dbReference type="InterPro" id="IPR011990">
    <property type="entry name" value="TPR-like_helical_dom_sf"/>
</dbReference>
<comment type="similarity">
    <text evidence="1">Belongs to the SNAP family.</text>
</comment>
<dbReference type="GO" id="GO:0005774">
    <property type="term" value="C:vacuolar membrane"/>
    <property type="evidence" value="ECO:0007669"/>
    <property type="project" value="TreeGrafter"/>
</dbReference>
<evidence type="ECO:0000256" key="2">
    <source>
        <dbReference type="ARBA" id="ARBA00022448"/>
    </source>
</evidence>